<accession>A0ACC0KAC6</accession>
<evidence type="ECO:0000313" key="1">
    <source>
        <dbReference type="EMBL" id="KAI8433202.1"/>
    </source>
</evidence>
<gene>
    <name evidence="1" type="ORF">MSG28_015294</name>
</gene>
<dbReference type="Proteomes" id="UP001064048">
    <property type="component" value="Chromosome 28"/>
</dbReference>
<name>A0ACC0KAC6_CHOFU</name>
<dbReference type="EMBL" id="CM046128">
    <property type="protein sequence ID" value="KAI8433202.1"/>
    <property type="molecule type" value="Genomic_DNA"/>
</dbReference>
<proteinExistence type="predicted"/>
<comment type="caution">
    <text evidence="1">The sequence shown here is derived from an EMBL/GenBank/DDBJ whole genome shotgun (WGS) entry which is preliminary data.</text>
</comment>
<reference evidence="1 2" key="1">
    <citation type="journal article" date="2022" name="Genome Biol. Evol.">
        <title>The Spruce Budworm Genome: Reconstructing the Evolutionary History of Antifreeze Proteins.</title>
        <authorList>
            <person name="Beliveau C."/>
            <person name="Gagne P."/>
            <person name="Picq S."/>
            <person name="Vernygora O."/>
            <person name="Keeling C.I."/>
            <person name="Pinkney K."/>
            <person name="Doucet D."/>
            <person name="Wen F."/>
            <person name="Johnston J.S."/>
            <person name="Maaroufi H."/>
            <person name="Boyle B."/>
            <person name="Laroche J."/>
            <person name="Dewar K."/>
            <person name="Juretic N."/>
            <person name="Blackburn G."/>
            <person name="Nisole A."/>
            <person name="Brunet B."/>
            <person name="Brandao M."/>
            <person name="Lumley L."/>
            <person name="Duan J."/>
            <person name="Quan G."/>
            <person name="Lucarotti C.J."/>
            <person name="Roe A.D."/>
            <person name="Sperling F.A.H."/>
            <person name="Levesque R.C."/>
            <person name="Cusson M."/>
        </authorList>
    </citation>
    <scope>NUCLEOTIDE SEQUENCE [LARGE SCALE GENOMIC DNA]</scope>
    <source>
        <strain evidence="1">Glfc:IPQL:Cfum</strain>
    </source>
</reference>
<keyword evidence="2" id="KW-1185">Reference proteome</keyword>
<protein>
    <submittedName>
        <fullName evidence="1">Uncharacterized protein</fullName>
    </submittedName>
</protein>
<organism evidence="1 2">
    <name type="scientific">Choristoneura fumiferana</name>
    <name type="common">Spruce budworm moth</name>
    <name type="synonym">Archips fumiferana</name>
    <dbReference type="NCBI Taxonomy" id="7141"/>
    <lineage>
        <taxon>Eukaryota</taxon>
        <taxon>Metazoa</taxon>
        <taxon>Ecdysozoa</taxon>
        <taxon>Arthropoda</taxon>
        <taxon>Hexapoda</taxon>
        <taxon>Insecta</taxon>
        <taxon>Pterygota</taxon>
        <taxon>Neoptera</taxon>
        <taxon>Endopterygota</taxon>
        <taxon>Lepidoptera</taxon>
        <taxon>Glossata</taxon>
        <taxon>Ditrysia</taxon>
        <taxon>Tortricoidea</taxon>
        <taxon>Tortricidae</taxon>
        <taxon>Tortricinae</taxon>
        <taxon>Choristoneura</taxon>
    </lineage>
</organism>
<evidence type="ECO:0000313" key="2">
    <source>
        <dbReference type="Proteomes" id="UP001064048"/>
    </source>
</evidence>
<sequence length="170" mass="19217">MESTNMTSEWVTTVTIVKEEPVEVPECDVVIEEEPKDYSGALLANRDLKKGDSSPKESEEVNTNSLNKMIEAVPKEDCDAAVEDWPPYPDVKVEVLLDAPPPSGDRHFYPVIRLRHLRQSLQTKLIIIPSQKTAFRTFKRKAHLHSHKSIHDPAPKEGTVFPCDVCEKDN</sequence>